<evidence type="ECO:0000313" key="1">
    <source>
        <dbReference type="EMBL" id="MFK7643144.1"/>
    </source>
</evidence>
<proteinExistence type="predicted"/>
<evidence type="ECO:0000313" key="2">
    <source>
        <dbReference type="Proteomes" id="UP001621964"/>
    </source>
</evidence>
<dbReference type="RefSeq" id="WP_405387262.1">
    <property type="nucleotide sequence ID" value="NZ_JBJGEB010000020.1"/>
</dbReference>
<comment type="caution">
    <text evidence="1">The sequence shown here is derived from an EMBL/GenBank/DDBJ whole genome shotgun (WGS) entry which is preliminary data.</text>
</comment>
<gene>
    <name evidence="1" type="ORF">ACI43T_11710</name>
</gene>
<protein>
    <submittedName>
        <fullName evidence="1">Uncharacterized protein</fullName>
    </submittedName>
</protein>
<dbReference type="EMBL" id="JBJGEB010000020">
    <property type="protein sequence ID" value="MFK7643144.1"/>
    <property type="molecule type" value="Genomic_DNA"/>
</dbReference>
<name>A0ABW8Q6I3_9NEIS</name>
<keyword evidence="2" id="KW-1185">Reference proteome</keyword>
<accession>A0ABW8Q6I3</accession>
<dbReference type="Proteomes" id="UP001621964">
    <property type="component" value="Unassembled WGS sequence"/>
</dbReference>
<sequence length="44" mass="4879">MSSITQQQQANFVVDVCNTLPSEVLPLICQQIRLYITSAIIEAV</sequence>
<organism evidence="1 2">
    <name type="scientific">Neisseria oralis</name>
    <dbReference type="NCBI Taxonomy" id="1107316"/>
    <lineage>
        <taxon>Bacteria</taxon>
        <taxon>Pseudomonadati</taxon>
        <taxon>Pseudomonadota</taxon>
        <taxon>Betaproteobacteria</taxon>
        <taxon>Neisseriales</taxon>
        <taxon>Neisseriaceae</taxon>
        <taxon>Neisseria</taxon>
    </lineage>
</organism>
<reference evidence="1 2" key="1">
    <citation type="submission" date="2024-11" db="EMBL/GenBank/DDBJ databases">
        <authorList>
            <person name="Mikucki A.G."/>
            <person name="Kahler C.M."/>
        </authorList>
    </citation>
    <scope>NUCLEOTIDE SEQUENCE [LARGE SCALE GENOMIC DNA]</scope>
    <source>
        <strain evidence="1 2">EXNM717</strain>
    </source>
</reference>